<evidence type="ECO:0000313" key="1">
    <source>
        <dbReference type="EMBL" id="MED4401879.1"/>
    </source>
</evidence>
<comment type="caution">
    <text evidence="1">The sequence shown here is derived from an EMBL/GenBank/DDBJ whole genome shotgun (WGS) entry which is preliminary data.</text>
</comment>
<proteinExistence type="predicted"/>
<gene>
    <name evidence="1" type="ORF">P9271_11180</name>
</gene>
<protein>
    <submittedName>
        <fullName evidence="1">Uncharacterized protein</fullName>
    </submittedName>
</protein>
<accession>A0ABU6NXN7</accession>
<dbReference type="RefSeq" id="WP_066232207.1">
    <property type="nucleotide sequence ID" value="NZ_JARTFQ010000002.1"/>
</dbReference>
<dbReference type="GeneID" id="301142063"/>
<reference evidence="1 2" key="1">
    <citation type="submission" date="2023-03" db="EMBL/GenBank/DDBJ databases">
        <title>Bacillus Genome Sequencing.</title>
        <authorList>
            <person name="Dunlap C."/>
        </authorList>
    </citation>
    <scope>NUCLEOTIDE SEQUENCE [LARGE SCALE GENOMIC DNA]</scope>
    <source>
        <strain evidence="1 2">NRS-1717</strain>
    </source>
</reference>
<dbReference type="EMBL" id="JARTFS010000008">
    <property type="protein sequence ID" value="MED4401879.1"/>
    <property type="molecule type" value="Genomic_DNA"/>
</dbReference>
<sequence length="87" mass="10159">MGSTNRNRRSRAIVDVDDLIIRADNIVVVGDRNRPARNEDRVAGMEDIDDIDDDMDNVEIRRHKYYQDNVLGVSEEIQYYGSKRIDF</sequence>
<dbReference type="Proteomes" id="UP001342826">
    <property type="component" value="Unassembled WGS sequence"/>
</dbReference>
<organism evidence="1 2">
    <name type="scientific">Metabacillus fastidiosus</name>
    <dbReference type="NCBI Taxonomy" id="1458"/>
    <lineage>
        <taxon>Bacteria</taxon>
        <taxon>Bacillati</taxon>
        <taxon>Bacillota</taxon>
        <taxon>Bacilli</taxon>
        <taxon>Bacillales</taxon>
        <taxon>Bacillaceae</taxon>
        <taxon>Metabacillus</taxon>
    </lineage>
</organism>
<evidence type="ECO:0000313" key="2">
    <source>
        <dbReference type="Proteomes" id="UP001342826"/>
    </source>
</evidence>
<keyword evidence="2" id="KW-1185">Reference proteome</keyword>
<name>A0ABU6NXN7_9BACI</name>